<dbReference type="EMBL" id="UYRU01055460">
    <property type="protein sequence ID" value="VDN13048.1"/>
    <property type="molecule type" value="Genomic_DNA"/>
</dbReference>
<dbReference type="SUPFAM" id="SSF46785">
    <property type="entry name" value="Winged helix' DNA-binding domain"/>
    <property type="match status" value="1"/>
</dbReference>
<feature type="compositionally biased region" description="Low complexity" evidence="3">
    <location>
        <begin position="77"/>
        <end position="86"/>
    </location>
</feature>
<dbReference type="GO" id="GO:0009653">
    <property type="term" value="P:anatomical structure morphogenesis"/>
    <property type="evidence" value="ECO:0007669"/>
    <property type="project" value="TreeGrafter"/>
</dbReference>
<dbReference type="OrthoDB" id="6288626at2759"/>
<evidence type="ECO:0000256" key="3">
    <source>
        <dbReference type="SAM" id="MobiDB-lite"/>
    </source>
</evidence>
<dbReference type="GO" id="GO:0000978">
    <property type="term" value="F:RNA polymerase II cis-regulatory region sequence-specific DNA binding"/>
    <property type="evidence" value="ECO:0007669"/>
    <property type="project" value="TreeGrafter"/>
</dbReference>
<keyword evidence="6" id="KW-1185">Reference proteome</keyword>
<accession>A0A3P7LSP3</accession>
<dbReference type="Gene3D" id="1.10.10.10">
    <property type="entry name" value="Winged helix-like DNA-binding domain superfamily/Winged helix DNA-binding domain"/>
    <property type="match status" value="1"/>
</dbReference>
<keyword evidence="2" id="KW-0539">Nucleus</keyword>
<protein>
    <recommendedName>
        <fullName evidence="4">Fork-head domain-containing protein</fullName>
    </recommendedName>
</protein>
<dbReference type="InterPro" id="IPR018122">
    <property type="entry name" value="TF_fork_head_CS_1"/>
</dbReference>
<feature type="region of interest" description="Disordered" evidence="3">
    <location>
        <begin position="66"/>
        <end position="86"/>
    </location>
</feature>
<keyword evidence="1 2" id="KW-0238">DNA-binding</keyword>
<dbReference type="InterPro" id="IPR050211">
    <property type="entry name" value="FOX_domain-containing"/>
</dbReference>
<comment type="subcellular location">
    <subcellularLocation>
        <location evidence="2">Nucleus</location>
    </subcellularLocation>
</comment>
<feature type="DNA-binding region" description="Fork-head" evidence="2">
    <location>
        <begin position="100"/>
        <end position="125"/>
    </location>
</feature>
<dbReference type="AlphaFoldDB" id="A0A3P7LSP3"/>
<evidence type="ECO:0000256" key="1">
    <source>
        <dbReference type="ARBA" id="ARBA00023125"/>
    </source>
</evidence>
<evidence type="ECO:0000313" key="6">
    <source>
        <dbReference type="Proteomes" id="UP000281553"/>
    </source>
</evidence>
<evidence type="ECO:0000259" key="4">
    <source>
        <dbReference type="PROSITE" id="PS50039"/>
    </source>
</evidence>
<feature type="domain" description="Fork-head" evidence="4">
    <location>
        <begin position="100"/>
        <end position="125"/>
    </location>
</feature>
<dbReference type="PANTHER" id="PTHR11829:SF343">
    <property type="entry name" value="FORK-HEAD DOMAIN-CONTAINING PROTEIN"/>
    <property type="match status" value="1"/>
</dbReference>
<dbReference type="Proteomes" id="UP000281553">
    <property type="component" value="Unassembled WGS sequence"/>
</dbReference>
<reference evidence="5 6" key="1">
    <citation type="submission" date="2018-11" db="EMBL/GenBank/DDBJ databases">
        <authorList>
            <consortium name="Pathogen Informatics"/>
        </authorList>
    </citation>
    <scope>NUCLEOTIDE SEQUENCE [LARGE SCALE GENOMIC DNA]</scope>
</reference>
<dbReference type="GO" id="GO:0000981">
    <property type="term" value="F:DNA-binding transcription factor activity, RNA polymerase II-specific"/>
    <property type="evidence" value="ECO:0007669"/>
    <property type="project" value="TreeGrafter"/>
</dbReference>
<dbReference type="GO" id="GO:0030154">
    <property type="term" value="P:cell differentiation"/>
    <property type="evidence" value="ECO:0007669"/>
    <property type="project" value="TreeGrafter"/>
</dbReference>
<name>A0A3P7LSP3_DIBLA</name>
<dbReference type="Pfam" id="PF00250">
    <property type="entry name" value="Forkhead"/>
    <property type="match status" value="1"/>
</dbReference>
<dbReference type="PROSITE" id="PS50039">
    <property type="entry name" value="FORK_HEAD_3"/>
    <property type="match status" value="1"/>
</dbReference>
<evidence type="ECO:0000313" key="5">
    <source>
        <dbReference type="EMBL" id="VDN13048.1"/>
    </source>
</evidence>
<evidence type="ECO:0000256" key="2">
    <source>
        <dbReference type="PROSITE-ProRule" id="PRU00089"/>
    </source>
</evidence>
<dbReference type="InterPro" id="IPR001766">
    <property type="entry name" value="Fork_head_dom"/>
</dbReference>
<dbReference type="PROSITE" id="PS00657">
    <property type="entry name" value="FORK_HEAD_1"/>
    <property type="match status" value="1"/>
</dbReference>
<proteinExistence type="predicted"/>
<dbReference type="PANTHER" id="PTHR11829">
    <property type="entry name" value="FORKHEAD BOX PROTEIN"/>
    <property type="match status" value="1"/>
</dbReference>
<dbReference type="InterPro" id="IPR036388">
    <property type="entry name" value="WH-like_DNA-bd_sf"/>
</dbReference>
<dbReference type="GO" id="GO:0005634">
    <property type="term" value="C:nucleus"/>
    <property type="evidence" value="ECO:0007669"/>
    <property type="project" value="UniProtKB-SubCell"/>
</dbReference>
<gene>
    <name evidence="5" type="ORF">DILT_LOCUS8879</name>
</gene>
<dbReference type="InterPro" id="IPR036390">
    <property type="entry name" value="WH_DNA-bd_sf"/>
</dbReference>
<organism evidence="5 6">
    <name type="scientific">Dibothriocephalus latus</name>
    <name type="common">Fish tapeworm</name>
    <name type="synonym">Diphyllobothrium latum</name>
    <dbReference type="NCBI Taxonomy" id="60516"/>
    <lineage>
        <taxon>Eukaryota</taxon>
        <taxon>Metazoa</taxon>
        <taxon>Spiralia</taxon>
        <taxon>Lophotrochozoa</taxon>
        <taxon>Platyhelminthes</taxon>
        <taxon>Cestoda</taxon>
        <taxon>Eucestoda</taxon>
        <taxon>Diphyllobothriidea</taxon>
        <taxon>Diphyllobothriidae</taxon>
        <taxon>Dibothriocephalus</taxon>
    </lineage>
</organism>
<sequence length="165" mass="18185">MENTFQRTAISYVPRSYSLEISPTAVESMALMRCFSPSFGFAEALPDRDLSSYRKNLPLGVNFSPGVPTKTVDEPSDSVSSSSSPPGLPDVEFALDQTAKPPFSYIALIAMAIKSAPDRRITLSGACFAISFYAYCIYVDRHCMIGPRKSAVKGRVARKIHYRKE</sequence>